<evidence type="ECO:0008006" key="4">
    <source>
        <dbReference type="Google" id="ProtNLM"/>
    </source>
</evidence>
<keyword evidence="1" id="KW-0732">Signal</keyword>
<reference evidence="2 3" key="1">
    <citation type="submission" date="2018-08" db="EMBL/GenBank/DDBJ databases">
        <title>Meiothermus roseus NBRC 110900 genome sequencing project.</title>
        <authorList>
            <person name="Da Costa M.S."/>
            <person name="Albuquerque L."/>
            <person name="Raposo P."/>
            <person name="Froufe H.J.C."/>
            <person name="Barroso C.S."/>
            <person name="Egas C."/>
        </authorList>
    </citation>
    <scope>NUCLEOTIDE SEQUENCE [LARGE SCALE GENOMIC DNA]</scope>
    <source>
        <strain evidence="2 3">NBRC 110900</strain>
    </source>
</reference>
<feature type="signal peptide" evidence="1">
    <location>
        <begin position="1"/>
        <end position="27"/>
    </location>
</feature>
<gene>
    <name evidence="2" type="ORF">Mrose_01421</name>
</gene>
<accession>A0A399ER72</accession>
<evidence type="ECO:0000256" key="1">
    <source>
        <dbReference type="SAM" id="SignalP"/>
    </source>
</evidence>
<keyword evidence="3" id="KW-1185">Reference proteome</keyword>
<comment type="caution">
    <text evidence="2">The sequence shown here is derived from an EMBL/GenBank/DDBJ whole genome shotgun (WGS) entry which is preliminary data.</text>
</comment>
<sequence>MTRANRPSNTWKRAGSLGLGLLITLLAACNTSPQGGPTNPPTNPPTGEGVLITQYDSCIGPCSSEPPTTWRSRQNMAYKPRQFQAGAKLDLANPTRKVVQDPGPYAGWDYLALNEEQDLETEFYLRRDAKVGIALYGSLPSWMQQQGWVKEGSFTSSPSYADSGSQRVDVYVKVLPAGLHRFGKFGNVAPAFLLAEANGTPSKPPAYPQGYEEPIPNQKCPAWVHDSYNVRDPEGVWRHGWHPPIDPTYWCYFDHEHGSRPLPEIEKLIKEAAAALNQGYGYVADKANKTAFCTSCHEPLEEYREGNKNFSFYWEGNAWMVNFHQATAHENIAVNEHHTWGVTIADKNSRLLADVHLMANTGYAESAHDNIKIIHPKAKPEQNPRYRYGAHRGLPFTDQQGYGPYAAVDLNTLITSGNRSYITVDWIRRCAPQPLIRNPFESGDPNLYHTCASMPDVGGAGMDRWFNIPGGDEGRGFCVVYNRDVDLTDGKIDGYGYTDPLGLELRKPSDPDAVRQFVRPDIAGGKICQITELRFAGDGFDLRYYGVAANQNNSVYPYYEDAVRLGRSKGITN</sequence>
<protein>
    <recommendedName>
        <fullName evidence="4">Cytochrome c-552/DMSO reductase-like haem-binding domain-containing protein</fullName>
    </recommendedName>
</protein>
<dbReference type="AlphaFoldDB" id="A0A399ER72"/>
<organism evidence="2 3">
    <name type="scientific">Calidithermus roseus</name>
    <dbReference type="NCBI Taxonomy" id="1644118"/>
    <lineage>
        <taxon>Bacteria</taxon>
        <taxon>Thermotogati</taxon>
        <taxon>Deinococcota</taxon>
        <taxon>Deinococci</taxon>
        <taxon>Thermales</taxon>
        <taxon>Thermaceae</taxon>
        <taxon>Calidithermus</taxon>
    </lineage>
</organism>
<feature type="chain" id="PRO_5017199630" description="Cytochrome c-552/DMSO reductase-like haem-binding domain-containing protein" evidence="1">
    <location>
        <begin position="28"/>
        <end position="573"/>
    </location>
</feature>
<dbReference type="EMBL" id="QWLA01000022">
    <property type="protein sequence ID" value="RIH87137.1"/>
    <property type="molecule type" value="Genomic_DNA"/>
</dbReference>
<evidence type="ECO:0000313" key="3">
    <source>
        <dbReference type="Proteomes" id="UP000265341"/>
    </source>
</evidence>
<dbReference type="Proteomes" id="UP000265341">
    <property type="component" value="Unassembled WGS sequence"/>
</dbReference>
<name>A0A399ER72_9DEIN</name>
<dbReference type="PROSITE" id="PS51257">
    <property type="entry name" value="PROKAR_LIPOPROTEIN"/>
    <property type="match status" value="1"/>
</dbReference>
<evidence type="ECO:0000313" key="2">
    <source>
        <dbReference type="EMBL" id="RIH87137.1"/>
    </source>
</evidence>
<proteinExistence type="predicted"/>